<name>A0A061J313_TRYRA</name>
<reference evidence="1 2" key="1">
    <citation type="submission" date="2013-07" db="EMBL/GenBank/DDBJ databases">
        <authorList>
            <person name="Stoco P.H."/>
            <person name="Wagner G."/>
            <person name="Gerber A."/>
            <person name="Zaha A."/>
            <person name="Thompson C."/>
            <person name="Bartholomeu D.C."/>
            <person name="Luckemeyer D.D."/>
            <person name="Bahia D."/>
            <person name="Loreto E."/>
            <person name="Prestes E.B."/>
            <person name="Lima F.M."/>
            <person name="Rodrigues-Luiz G."/>
            <person name="Vallejo G.A."/>
            <person name="Filho J.F."/>
            <person name="Monteiro K.M."/>
            <person name="Tyler K.M."/>
            <person name="de Almeida L.G."/>
            <person name="Ortiz M.F."/>
            <person name="Siervo M.A."/>
            <person name="de Moraes M.H."/>
            <person name="Cunha O.L."/>
            <person name="Mendonca-Neto R."/>
            <person name="Silva R."/>
            <person name="Teixeira S.M."/>
            <person name="Murta S.M."/>
            <person name="Sincero T.C."/>
            <person name="Mendes T.A."/>
            <person name="Urmenyi T.P."/>
            <person name="Silva V.G."/>
            <person name="da Rocha W.D."/>
            <person name="Andersson B."/>
            <person name="Romanha A.J."/>
            <person name="Steindel M."/>
            <person name="de Vasconcelos A.T."/>
            <person name="Grisard E.C."/>
        </authorList>
    </citation>
    <scope>NUCLEOTIDE SEQUENCE [LARGE SCALE GENOMIC DNA]</scope>
    <source>
        <strain evidence="1 2">SC58</strain>
    </source>
</reference>
<evidence type="ECO:0000313" key="2">
    <source>
        <dbReference type="Proteomes" id="UP000031737"/>
    </source>
</evidence>
<feature type="non-terminal residue" evidence="1">
    <location>
        <position position="382"/>
    </location>
</feature>
<organism evidence="1 2">
    <name type="scientific">Trypanosoma rangeli SC58</name>
    <dbReference type="NCBI Taxonomy" id="429131"/>
    <lineage>
        <taxon>Eukaryota</taxon>
        <taxon>Discoba</taxon>
        <taxon>Euglenozoa</taxon>
        <taxon>Kinetoplastea</taxon>
        <taxon>Metakinetoplastina</taxon>
        <taxon>Trypanosomatida</taxon>
        <taxon>Trypanosomatidae</taxon>
        <taxon>Trypanosoma</taxon>
        <taxon>Herpetosoma</taxon>
    </lineage>
</organism>
<dbReference type="VEuPathDB" id="TriTrypDB:TRSC58_02447"/>
<dbReference type="AlphaFoldDB" id="A0A061J313"/>
<sequence length="382" mass="42120">MRSGSKRVERKLRGIHFRGGGFEAHRRATRGTWIGAENTEVRESMLRLIVEAASGYGGEEDGILSTERLVLEMGLMNMTRDSLPSTQKLQTITGFHAGAFPPGGSDSVAGRFKHPLYGKEKTRHVFGNIFLQNDILYLILSFLPWRCVLQVRGVNKRLLFLSLSFVTVCRLPQSDVPALFIPCHEDLMANEGKLEAELSPTCGLCGASRCGPFSDSPSADVRTRESPRRNHQRMFVGQLRRDGTVPMIKWFLLSILQMSPESLVAVENHRNRASKRGKGCVWLTLRGCAASDVLSYHHRVFFDSVWNVEGVWLVPPSCKEQLLALASVRGNKAGRSKHLPRGTLVVEMPTSALSPATTPVLLSPVSTAQTSVAPSPTSSLFP</sequence>
<keyword evidence="2" id="KW-1185">Reference proteome</keyword>
<gene>
    <name evidence="1" type="ORF">TRSC58_02447</name>
</gene>
<evidence type="ECO:0008006" key="3">
    <source>
        <dbReference type="Google" id="ProtNLM"/>
    </source>
</evidence>
<dbReference type="EMBL" id="AUPL01002447">
    <property type="protein sequence ID" value="ESL09828.1"/>
    <property type="molecule type" value="Genomic_DNA"/>
</dbReference>
<protein>
    <recommendedName>
        <fullName evidence="3">F-box domain-containing protein</fullName>
    </recommendedName>
</protein>
<comment type="caution">
    <text evidence="1">The sequence shown here is derived from an EMBL/GenBank/DDBJ whole genome shotgun (WGS) entry which is preliminary data.</text>
</comment>
<dbReference type="PANTHER" id="PTHR37561">
    <property type="entry name" value="F-BOX DOMAIN-CONTAINING PROTEIN"/>
    <property type="match status" value="1"/>
</dbReference>
<dbReference type="OrthoDB" id="260412at2759"/>
<accession>A0A061J313</accession>
<evidence type="ECO:0000313" key="1">
    <source>
        <dbReference type="EMBL" id="ESL09828.1"/>
    </source>
</evidence>
<dbReference type="PANTHER" id="PTHR37561:SF3">
    <property type="entry name" value="F-BOX DOMAIN-CONTAINING PROTEIN"/>
    <property type="match status" value="1"/>
</dbReference>
<dbReference type="Proteomes" id="UP000031737">
    <property type="component" value="Unassembled WGS sequence"/>
</dbReference>
<proteinExistence type="predicted"/>